<comment type="caution">
    <text evidence="1">The sequence shown here is derived from an EMBL/GenBank/DDBJ whole genome shotgun (WGS) entry which is preliminary data.</text>
</comment>
<organism evidence="1 2">
    <name type="scientific">Thermosulfurimonas dismutans</name>
    <dbReference type="NCBI Taxonomy" id="999894"/>
    <lineage>
        <taxon>Bacteria</taxon>
        <taxon>Pseudomonadati</taxon>
        <taxon>Thermodesulfobacteriota</taxon>
        <taxon>Thermodesulfobacteria</taxon>
        <taxon>Thermodesulfobacteriales</taxon>
        <taxon>Thermodesulfobacteriaceae</taxon>
        <taxon>Thermosulfurimonas</taxon>
    </lineage>
</organism>
<dbReference type="Proteomes" id="UP000078390">
    <property type="component" value="Unassembled WGS sequence"/>
</dbReference>
<accession>A0A179D3Z6</accession>
<keyword evidence="2" id="KW-1185">Reference proteome</keyword>
<dbReference type="RefSeq" id="WP_068671002.1">
    <property type="nucleotide sequence ID" value="NZ_LWLG01000012.1"/>
</dbReference>
<protein>
    <submittedName>
        <fullName evidence="1">Uncharacterized protein</fullName>
    </submittedName>
</protein>
<gene>
    <name evidence="1" type="ORF">TDIS_1543</name>
</gene>
<name>A0A179D3Z6_9BACT</name>
<evidence type="ECO:0000313" key="1">
    <source>
        <dbReference type="EMBL" id="OAQ20348.1"/>
    </source>
</evidence>
<evidence type="ECO:0000313" key="2">
    <source>
        <dbReference type="Proteomes" id="UP000078390"/>
    </source>
</evidence>
<dbReference type="STRING" id="999894.TDIS_1543"/>
<proteinExistence type="predicted"/>
<dbReference type="EMBL" id="LWLG01000012">
    <property type="protein sequence ID" value="OAQ20348.1"/>
    <property type="molecule type" value="Genomic_DNA"/>
</dbReference>
<reference evidence="1 2" key="1">
    <citation type="submission" date="2016-04" db="EMBL/GenBank/DDBJ databases">
        <title>Genome analysis of Thermosulfurimonas dismutans, the first thermophilic sulfur-disproportionating bacterium of the phylum Thermodesulfobacteria.</title>
        <authorList>
            <person name="Mardanov A.V."/>
            <person name="Beletsky A.V."/>
            <person name="Kadnikov V.V."/>
            <person name="Slobodkin A.I."/>
            <person name="Ravin N.V."/>
        </authorList>
    </citation>
    <scope>NUCLEOTIDE SEQUENCE [LARGE SCALE GENOMIC DNA]</scope>
    <source>
        <strain evidence="1 2">S95</strain>
    </source>
</reference>
<sequence>MLTTVEQLKKDAQISWRAPKLLKLSINWWASRSARSENEEGVVLLKEALLERAKRDNLVFMFWKGEVFVQGTDIVNAFTKRILRITLEEAPPKDSVEKTRFELVLAHLENGGFIHFKLPFERLEVFGTFHNQKVDLYSAVRELPWEKRAPALLYLSLDLLGIEAYKLPPNLYEFTSPYLLDMNSSTWGLPLEGPPPYYDPRAVKAVEFSGFPKSMEEVFQTGKPEELILDLIRKGKFQVVPSRPLTPEEEASVDNELPF</sequence>
<dbReference type="AlphaFoldDB" id="A0A179D3Z6"/>